<organism evidence="2">
    <name type="scientific">marine sediment metagenome</name>
    <dbReference type="NCBI Taxonomy" id="412755"/>
    <lineage>
        <taxon>unclassified sequences</taxon>
        <taxon>metagenomes</taxon>
        <taxon>ecological metagenomes</taxon>
    </lineage>
</organism>
<dbReference type="AlphaFoldDB" id="X0UUI1"/>
<comment type="caution">
    <text evidence="2">The sequence shown here is derived from an EMBL/GenBank/DDBJ whole genome shotgun (WGS) entry which is preliminary data.</text>
</comment>
<accession>X0UUI1</accession>
<sequence length="46" mass="5326">MKTEHPDFPELLESTAKTEPLVKTEHPDFPESLESTELMEILELQD</sequence>
<reference evidence="2" key="1">
    <citation type="journal article" date="2014" name="Front. Microbiol.">
        <title>High frequency of phylogenetically diverse reductive dehalogenase-homologous genes in deep subseafloor sedimentary metagenomes.</title>
        <authorList>
            <person name="Kawai M."/>
            <person name="Futagami T."/>
            <person name="Toyoda A."/>
            <person name="Takaki Y."/>
            <person name="Nishi S."/>
            <person name="Hori S."/>
            <person name="Arai W."/>
            <person name="Tsubouchi T."/>
            <person name="Morono Y."/>
            <person name="Uchiyama I."/>
            <person name="Ito T."/>
            <person name="Fujiyama A."/>
            <person name="Inagaki F."/>
            <person name="Takami H."/>
        </authorList>
    </citation>
    <scope>NUCLEOTIDE SEQUENCE</scope>
    <source>
        <strain evidence="2">Expedition CK06-06</strain>
    </source>
</reference>
<protein>
    <submittedName>
        <fullName evidence="2">Uncharacterized protein</fullName>
    </submittedName>
</protein>
<proteinExistence type="predicted"/>
<feature type="region of interest" description="Disordered" evidence="1">
    <location>
        <begin position="1"/>
        <end position="37"/>
    </location>
</feature>
<name>X0UUI1_9ZZZZ</name>
<dbReference type="EMBL" id="BARS01011638">
    <property type="protein sequence ID" value="GAF92115.1"/>
    <property type="molecule type" value="Genomic_DNA"/>
</dbReference>
<evidence type="ECO:0000256" key="1">
    <source>
        <dbReference type="SAM" id="MobiDB-lite"/>
    </source>
</evidence>
<feature type="compositionally biased region" description="Basic and acidic residues" evidence="1">
    <location>
        <begin position="20"/>
        <end position="29"/>
    </location>
</feature>
<gene>
    <name evidence="2" type="ORF">S01H1_21091</name>
</gene>
<evidence type="ECO:0000313" key="2">
    <source>
        <dbReference type="EMBL" id="GAF92115.1"/>
    </source>
</evidence>